<feature type="binding site" evidence="9">
    <location>
        <position position="86"/>
    </location>
    <ligand>
        <name>anthranilate</name>
        <dbReference type="ChEBI" id="CHEBI:16567"/>
        <label>1</label>
    </ligand>
</feature>
<proteinExistence type="inferred from homology"/>
<comment type="subunit">
    <text evidence="9">Homodimer.</text>
</comment>
<comment type="similarity">
    <text evidence="8">In the C-terminal section; belongs to the anthranilate phosphoribosyltransferase family.</text>
</comment>
<dbReference type="EC" id="2.4.2.18" evidence="9"/>
<comment type="catalytic activity">
    <reaction evidence="7 9">
        <text>N-(5-phospho-beta-D-ribosyl)anthranilate + diphosphate = 5-phospho-alpha-D-ribose 1-diphosphate + anthranilate</text>
        <dbReference type="Rhea" id="RHEA:11768"/>
        <dbReference type="ChEBI" id="CHEBI:16567"/>
        <dbReference type="ChEBI" id="CHEBI:18277"/>
        <dbReference type="ChEBI" id="CHEBI:33019"/>
        <dbReference type="ChEBI" id="CHEBI:58017"/>
        <dbReference type="EC" id="2.4.2.18"/>
    </reaction>
</comment>
<comment type="function">
    <text evidence="9">Catalyzes the transfer of the phosphoribosyl group of 5-phosphorylribose-1-pyrophosphate (PRPP) to anthranilate to yield N-(5'-phosphoribosyl)-anthranilate (PRA).</text>
</comment>
<gene>
    <name evidence="9" type="primary">trpD</name>
    <name evidence="12" type="ORF">A4S15_05905</name>
</gene>
<feature type="binding site" evidence="9">
    <location>
        <position position="232"/>
    </location>
    <ligand>
        <name>Mg(2+)</name>
        <dbReference type="ChEBI" id="CHEBI:18420"/>
        <label>1</label>
    </ligand>
</feature>
<name>A0A1W9I0A3_9HYPH</name>
<dbReference type="SUPFAM" id="SSF52418">
    <property type="entry name" value="Nucleoside phosphorylase/phosphoribosyltransferase catalytic domain"/>
    <property type="match status" value="1"/>
</dbReference>
<dbReference type="RefSeq" id="WP_376801070.1">
    <property type="nucleotide sequence ID" value="NZ_DBNB01000039.1"/>
</dbReference>
<keyword evidence="3 9" id="KW-0328">Glycosyltransferase</keyword>
<dbReference type="HAMAP" id="MF_00211">
    <property type="entry name" value="TrpD"/>
    <property type="match status" value="1"/>
</dbReference>
<feature type="binding site" evidence="9">
    <location>
        <begin position="89"/>
        <end position="90"/>
    </location>
    <ligand>
        <name>5-phospho-alpha-D-ribose 1-diphosphate</name>
        <dbReference type="ChEBI" id="CHEBI:58017"/>
    </ligand>
</feature>
<dbReference type="Gene3D" id="1.20.970.10">
    <property type="entry name" value="Transferase, Pyrimidine Nucleoside Phosphorylase, Chain C"/>
    <property type="match status" value="1"/>
</dbReference>
<sequence length="342" mass="34928">MIQPAATDLKPFIAKAAAGLALTRDEARQAFNVIMSGEATPSQIGGFLMALRVRGESIDEIAGAVEVMRSRMLRVSAPAGALDIVGTGGDGSGSLNISTASAIVAAGCGVPIAKHGNRALSSRSGAADTLAALGVKIELGPEAITHCIRTAGIGFMFAPAHHAAMKHVGPTRVELATRTIFNMLGPLSNPAGVRRQLVGVFAETWVEPLAIVLGQLGAEHVWVMHASDGLDEITVSGETSVAEYRDGTVRLFSVKPEDAGLKRYPRGALAGGDAKHNAEAIRAMLDGDPGAHRDAVLLNAGAGLIVAGKVSSLAEGAAMAAQAIDNGNASAVLARLIAASQE</sequence>
<feature type="domain" description="Glycosyl transferase family 3 N-terminal" evidence="11">
    <location>
        <begin position="10"/>
        <end position="71"/>
    </location>
</feature>
<evidence type="ECO:0000313" key="12">
    <source>
        <dbReference type="EMBL" id="OQW53007.1"/>
    </source>
</evidence>
<keyword evidence="9" id="KW-0479">Metal-binding</keyword>
<dbReference type="STRING" id="1827387.A4S15_05905"/>
<evidence type="ECO:0000256" key="9">
    <source>
        <dbReference type="HAMAP-Rule" id="MF_00211"/>
    </source>
</evidence>
<evidence type="ECO:0000256" key="3">
    <source>
        <dbReference type="ARBA" id="ARBA00022676"/>
    </source>
</evidence>
<dbReference type="Gene3D" id="3.40.1030.10">
    <property type="entry name" value="Nucleoside phosphorylase/phosphoribosyltransferase catalytic domain"/>
    <property type="match status" value="1"/>
</dbReference>
<keyword evidence="6 9" id="KW-0057">Aromatic amino acid biosynthesis</keyword>
<evidence type="ECO:0000256" key="1">
    <source>
        <dbReference type="ARBA" id="ARBA00004907"/>
    </source>
</evidence>
<dbReference type="InterPro" id="IPR035902">
    <property type="entry name" value="Nuc_phospho_transferase"/>
</dbReference>
<dbReference type="InterPro" id="IPR036320">
    <property type="entry name" value="Glycosyl_Trfase_fam3_N_dom_sf"/>
</dbReference>
<evidence type="ECO:0000256" key="5">
    <source>
        <dbReference type="ARBA" id="ARBA00022822"/>
    </source>
</evidence>
<dbReference type="Pfam" id="PF00591">
    <property type="entry name" value="Glycos_transf_3"/>
    <property type="match status" value="1"/>
</dbReference>
<dbReference type="GO" id="GO:0000162">
    <property type="term" value="P:L-tryptophan biosynthetic process"/>
    <property type="evidence" value="ECO:0007669"/>
    <property type="project" value="UniProtKB-UniRule"/>
</dbReference>
<dbReference type="GO" id="GO:0005829">
    <property type="term" value="C:cytosol"/>
    <property type="evidence" value="ECO:0007669"/>
    <property type="project" value="TreeGrafter"/>
</dbReference>
<evidence type="ECO:0000256" key="2">
    <source>
        <dbReference type="ARBA" id="ARBA00022605"/>
    </source>
</evidence>
<evidence type="ECO:0000313" key="13">
    <source>
        <dbReference type="Proteomes" id="UP000192872"/>
    </source>
</evidence>
<dbReference type="AlphaFoldDB" id="A0A1W9I0A3"/>
<feature type="binding site" evidence="9">
    <location>
        <position position="86"/>
    </location>
    <ligand>
        <name>5-phospho-alpha-D-ribose 1-diphosphate</name>
        <dbReference type="ChEBI" id="CHEBI:58017"/>
    </ligand>
</feature>
<dbReference type="NCBIfam" id="TIGR01245">
    <property type="entry name" value="trpD"/>
    <property type="match status" value="1"/>
</dbReference>
<dbReference type="PANTHER" id="PTHR43285:SF2">
    <property type="entry name" value="ANTHRANILATE PHOSPHORIBOSYLTRANSFERASE"/>
    <property type="match status" value="1"/>
</dbReference>
<keyword evidence="9" id="KW-0460">Magnesium</keyword>
<dbReference type="EMBL" id="LWDL01000011">
    <property type="protein sequence ID" value="OQW53007.1"/>
    <property type="molecule type" value="Genomic_DNA"/>
</dbReference>
<comment type="cofactor">
    <cofactor evidence="9">
        <name>Mg(2+)</name>
        <dbReference type="ChEBI" id="CHEBI:18420"/>
    </cofactor>
    <text evidence="9">Binds 2 magnesium ions per monomer.</text>
</comment>
<comment type="caution">
    <text evidence="9">Lacks conserved residue(s) required for the propagation of feature annotation.</text>
</comment>
<feature type="binding site" evidence="9">
    <location>
        <position position="126"/>
    </location>
    <ligand>
        <name>5-phospho-alpha-D-ribose 1-diphosphate</name>
        <dbReference type="ChEBI" id="CHEBI:58017"/>
    </ligand>
</feature>
<accession>A0A1W9I0A3</accession>
<dbReference type="FunFam" id="3.40.1030.10:FF:000002">
    <property type="entry name" value="Anthranilate phosphoribosyltransferase"/>
    <property type="match status" value="1"/>
</dbReference>
<comment type="caution">
    <text evidence="12">The sequence shown here is derived from an EMBL/GenBank/DDBJ whole genome shotgun (WGS) entry which is preliminary data.</text>
</comment>
<reference evidence="12 13" key="1">
    <citation type="journal article" date="2017" name="Water Res.">
        <title>Comammox in drinking water systems.</title>
        <authorList>
            <person name="Wang Y."/>
            <person name="Ma L."/>
            <person name="Mao Y."/>
            <person name="Jiang X."/>
            <person name="Xia Y."/>
            <person name="Yu K."/>
            <person name="Li B."/>
            <person name="Zhang T."/>
        </authorList>
    </citation>
    <scope>NUCLEOTIDE SEQUENCE [LARGE SCALE GENOMIC DNA]</scope>
    <source>
        <strain evidence="12">SG_bin8</strain>
    </source>
</reference>
<dbReference type="UniPathway" id="UPA00035">
    <property type="reaction ID" value="UER00041"/>
</dbReference>
<evidence type="ECO:0000256" key="6">
    <source>
        <dbReference type="ARBA" id="ARBA00023141"/>
    </source>
</evidence>
<feature type="binding site" evidence="9">
    <location>
        <position position="98"/>
    </location>
    <ligand>
        <name>Mg(2+)</name>
        <dbReference type="ChEBI" id="CHEBI:18420"/>
        <label>1</label>
    </ligand>
</feature>
<dbReference type="Proteomes" id="UP000192872">
    <property type="component" value="Unassembled WGS sequence"/>
</dbReference>
<organism evidence="12 13">
    <name type="scientific">Candidatus Raskinella chloraquaticus</name>
    <dbReference type="NCBI Taxonomy" id="1951219"/>
    <lineage>
        <taxon>Bacteria</taxon>
        <taxon>Pseudomonadati</taxon>
        <taxon>Pseudomonadota</taxon>
        <taxon>Alphaproteobacteria</taxon>
        <taxon>Hyphomicrobiales</taxon>
        <taxon>Phreatobacteraceae</taxon>
        <taxon>Candidatus Raskinella</taxon>
    </lineage>
</organism>
<evidence type="ECO:0000259" key="10">
    <source>
        <dbReference type="Pfam" id="PF00591"/>
    </source>
</evidence>
<comment type="similarity">
    <text evidence="9">Belongs to the anthranilate phosphoribosyltransferase family.</text>
</comment>
<feature type="binding site" evidence="9">
    <location>
        <position position="231"/>
    </location>
    <ligand>
        <name>Mg(2+)</name>
        <dbReference type="ChEBI" id="CHEBI:18420"/>
        <label>2</label>
    </ligand>
</feature>
<protein>
    <recommendedName>
        <fullName evidence="9">Anthranilate phosphoribosyltransferase</fullName>
        <ecNumber evidence="9">2.4.2.18</ecNumber>
    </recommendedName>
</protein>
<feature type="domain" description="Glycosyl transferase family 3" evidence="10">
    <location>
        <begin position="81"/>
        <end position="329"/>
    </location>
</feature>
<comment type="pathway">
    <text evidence="1 9">Amino-acid biosynthesis; L-tryptophan biosynthesis; L-tryptophan from chorismate: step 2/5.</text>
</comment>
<evidence type="ECO:0000256" key="8">
    <source>
        <dbReference type="ARBA" id="ARBA00061188"/>
    </source>
</evidence>
<feature type="binding site" evidence="9">
    <location>
        <position position="94"/>
    </location>
    <ligand>
        <name>5-phospho-alpha-D-ribose 1-diphosphate</name>
        <dbReference type="ChEBI" id="CHEBI:58017"/>
    </ligand>
</feature>
<keyword evidence="4 9" id="KW-0808">Transferase</keyword>
<dbReference type="SUPFAM" id="SSF47648">
    <property type="entry name" value="Nucleoside phosphorylase/phosphoribosyltransferase N-terminal domain"/>
    <property type="match status" value="1"/>
</dbReference>
<dbReference type="InterPro" id="IPR000312">
    <property type="entry name" value="Glycosyl_Trfase_fam3"/>
</dbReference>
<feature type="binding site" evidence="9">
    <location>
        <begin position="114"/>
        <end position="122"/>
    </location>
    <ligand>
        <name>5-phospho-alpha-D-ribose 1-diphosphate</name>
        <dbReference type="ChEBI" id="CHEBI:58017"/>
    </ligand>
</feature>
<evidence type="ECO:0000256" key="4">
    <source>
        <dbReference type="ARBA" id="ARBA00022679"/>
    </source>
</evidence>
<keyword evidence="2 9" id="KW-0028">Amino-acid biosynthesis</keyword>
<dbReference type="GO" id="GO:0000287">
    <property type="term" value="F:magnesium ion binding"/>
    <property type="evidence" value="ECO:0007669"/>
    <property type="project" value="UniProtKB-UniRule"/>
</dbReference>
<feature type="binding site" evidence="9">
    <location>
        <position position="117"/>
    </location>
    <ligand>
        <name>anthranilate</name>
        <dbReference type="ChEBI" id="CHEBI:16567"/>
        <label>1</label>
    </ligand>
</feature>
<feature type="binding site" evidence="9">
    <location>
        <position position="232"/>
    </location>
    <ligand>
        <name>Mg(2+)</name>
        <dbReference type="ChEBI" id="CHEBI:18420"/>
        <label>2</label>
    </ligand>
</feature>
<evidence type="ECO:0000259" key="11">
    <source>
        <dbReference type="Pfam" id="PF02885"/>
    </source>
</evidence>
<feature type="binding site" evidence="9">
    <location>
        <position position="172"/>
    </location>
    <ligand>
        <name>anthranilate</name>
        <dbReference type="ChEBI" id="CHEBI:16567"/>
        <label>2</label>
    </ligand>
</feature>
<dbReference type="InterPro" id="IPR005940">
    <property type="entry name" value="Anthranilate_Pribosyl_Tfrase"/>
</dbReference>
<keyword evidence="5 9" id="KW-0822">Tryptophan biosynthesis</keyword>
<dbReference type="GO" id="GO:0004048">
    <property type="term" value="F:anthranilate phosphoribosyltransferase activity"/>
    <property type="evidence" value="ECO:0007669"/>
    <property type="project" value="UniProtKB-UniRule"/>
</dbReference>
<dbReference type="Pfam" id="PF02885">
    <property type="entry name" value="Glycos_trans_3N"/>
    <property type="match status" value="1"/>
</dbReference>
<evidence type="ECO:0000256" key="7">
    <source>
        <dbReference type="ARBA" id="ARBA00052328"/>
    </source>
</evidence>
<dbReference type="PANTHER" id="PTHR43285">
    <property type="entry name" value="ANTHRANILATE PHOSPHORIBOSYLTRANSFERASE"/>
    <property type="match status" value="1"/>
</dbReference>
<dbReference type="InterPro" id="IPR017459">
    <property type="entry name" value="Glycosyl_Trfase_fam3_N_dom"/>
</dbReference>
<feature type="binding site" evidence="9">
    <location>
        <begin position="96"/>
        <end position="99"/>
    </location>
    <ligand>
        <name>5-phospho-alpha-D-ribose 1-diphosphate</name>
        <dbReference type="ChEBI" id="CHEBI:58017"/>
    </ligand>
</feature>